<proteinExistence type="predicted"/>
<dbReference type="Proteomes" id="UP001372526">
    <property type="component" value="Unassembled WGS sequence"/>
</dbReference>
<dbReference type="PANTHER" id="PTHR13132:SF29">
    <property type="entry name" value="ALPHA-(1,6)-FUCOSYLTRANSFERASE"/>
    <property type="match status" value="1"/>
</dbReference>
<dbReference type="Gene3D" id="3.40.50.11350">
    <property type="match status" value="1"/>
</dbReference>
<organism evidence="1 2">
    <name type="scientific">Bacillus bruguierae</name>
    <dbReference type="NCBI Taxonomy" id="3127667"/>
    <lineage>
        <taxon>Bacteria</taxon>
        <taxon>Bacillati</taxon>
        <taxon>Bacillota</taxon>
        <taxon>Bacilli</taxon>
        <taxon>Bacillales</taxon>
        <taxon>Bacillaceae</taxon>
        <taxon>Bacillus</taxon>
    </lineage>
</organism>
<accession>A0ABU8FG12</accession>
<dbReference type="PANTHER" id="PTHR13132">
    <property type="entry name" value="ALPHA- 1,6 -FUCOSYLTRANSFERASE"/>
    <property type="match status" value="1"/>
</dbReference>
<sequence>MNENNRFLLIKEWGCGFWSDVEHVVGQLLIAELTGRIPVTFWGEGSLYASEHSLFEDAFTMYFLPVSNYSVDDLAHEYYTYYPPRWNRDNLRLRDIHDVVDVADYFTKLENVLVSTRHIYVHDFTQWINKSHPACRMGYPDAYSYLYQKYLKLQPYLSAEIEDFYFKNMKHKHPLLGLHIRGSDKINEFPHLYQLNNLYPLEIDNYLQNNPTAAIFLLTDSENILARYRELYGNKLIYTDSIRTSDENFSVHAGLPFCNKQQKGIDIIKDTYLATKCDHFIGANYSNVSVAVSCLKDWPEGTIKLIQY</sequence>
<name>A0ABU8FG12_9BACI</name>
<gene>
    <name evidence="1" type="ORF">WAZ07_08955</name>
</gene>
<reference evidence="1 2" key="1">
    <citation type="submission" date="2024-01" db="EMBL/GenBank/DDBJ databases">
        <title>Seven novel Bacillus-like species.</title>
        <authorList>
            <person name="Liu G."/>
        </authorList>
    </citation>
    <scope>NUCLEOTIDE SEQUENCE [LARGE SCALE GENOMIC DNA]</scope>
    <source>
        <strain evidence="1 2">FJAT-51639</strain>
    </source>
</reference>
<comment type="caution">
    <text evidence="1">The sequence shown here is derived from an EMBL/GenBank/DDBJ whole genome shotgun (WGS) entry which is preliminary data.</text>
</comment>
<dbReference type="RefSeq" id="WP_336472154.1">
    <property type="nucleotide sequence ID" value="NZ_JBAWSX010000004.1"/>
</dbReference>
<evidence type="ECO:0000313" key="1">
    <source>
        <dbReference type="EMBL" id="MEI4801453.1"/>
    </source>
</evidence>
<evidence type="ECO:0000313" key="2">
    <source>
        <dbReference type="Proteomes" id="UP001372526"/>
    </source>
</evidence>
<protein>
    <recommendedName>
        <fullName evidence="3">Alpha-1,2-fucosyltransferase</fullName>
    </recommendedName>
</protein>
<dbReference type="EMBL" id="JBAWSX010000004">
    <property type="protein sequence ID" value="MEI4801453.1"/>
    <property type="molecule type" value="Genomic_DNA"/>
</dbReference>
<evidence type="ECO:0008006" key="3">
    <source>
        <dbReference type="Google" id="ProtNLM"/>
    </source>
</evidence>
<keyword evidence="2" id="KW-1185">Reference proteome</keyword>